<gene>
    <name evidence="1" type="ORF">PV328_011033</name>
</gene>
<reference evidence="1" key="2">
    <citation type="submission" date="2023-03" db="EMBL/GenBank/DDBJ databases">
        <authorList>
            <person name="Inwood S.N."/>
            <person name="Skelly J.G."/>
            <person name="Guhlin J."/>
            <person name="Harrop T.W.R."/>
            <person name="Goldson S.G."/>
            <person name="Dearden P.K."/>
        </authorList>
    </citation>
    <scope>NUCLEOTIDE SEQUENCE</scope>
    <source>
        <strain evidence="1">Irish</strain>
        <tissue evidence="1">Whole body</tissue>
    </source>
</reference>
<accession>A0AA39EXD4</accession>
<dbReference type="AlphaFoldDB" id="A0AA39EXD4"/>
<evidence type="ECO:0000313" key="1">
    <source>
        <dbReference type="EMBL" id="KAK0157275.1"/>
    </source>
</evidence>
<evidence type="ECO:0008006" key="3">
    <source>
        <dbReference type="Google" id="ProtNLM"/>
    </source>
</evidence>
<name>A0AA39EXD4_9HYME</name>
<protein>
    <recommendedName>
        <fullName evidence="3">FLYWCH-type domain-containing protein</fullName>
    </recommendedName>
</protein>
<dbReference type="EMBL" id="JAQQBS010001425">
    <property type="protein sequence ID" value="KAK0157275.1"/>
    <property type="molecule type" value="Genomic_DNA"/>
</dbReference>
<dbReference type="Proteomes" id="UP001168990">
    <property type="component" value="Unassembled WGS sequence"/>
</dbReference>
<evidence type="ECO:0000313" key="2">
    <source>
        <dbReference type="Proteomes" id="UP001168990"/>
    </source>
</evidence>
<organism evidence="1 2">
    <name type="scientific">Microctonus aethiopoides</name>
    <dbReference type="NCBI Taxonomy" id="144406"/>
    <lineage>
        <taxon>Eukaryota</taxon>
        <taxon>Metazoa</taxon>
        <taxon>Ecdysozoa</taxon>
        <taxon>Arthropoda</taxon>
        <taxon>Hexapoda</taxon>
        <taxon>Insecta</taxon>
        <taxon>Pterygota</taxon>
        <taxon>Neoptera</taxon>
        <taxon>Endopterygota</taxon>
        <taxon>Hymenoptera</taxon>
        <taxon>Apocrita</taxon>
        <taxon>Ichneumonoidea</taxon>
        <taxon>Braconidae</taxon>
        <taxon>Euphorinae</taxon>
        <taxon>Microctonus</taxon>
    </lineage>
</organism>
<keyword evidence="2" id="KW-1185">Reference proteome</keyword>
<proteinExistence type="predicted"/>
<comment type="caution">
    <text evidence="1">The sequence shown here is derived from an EMBL/GenBank/DDBJ whole genome shotgun (WGS) entry which is preliminary data.</text>
</comment>
<sequence>MQRYNGSRKGSSVYAYNDFLYHGDTKYPGRRYICVYKTAKQPCRISALVHNGVVSLSGEHNYDENFYFLIKKWAIRGLKKLAQKKIHLSPREIMNRVFARSQQEMLSLQKR</sequence>
<reference evidence="1" key="1">
    <citation type="journal article" date="2023" name="bioRxiv">
        <title>Scaffold-level genome assemblies of two parasitoid biocontrol wasps reveal the parthenogenesis mechanism and an associated novel virus.</title>
        <authorList>
            <person name="Inwood S."/>
            <person name="Skelly J."/>
            <person name="Guhlin J."/>
            <person name="Harrop T."/>
            <person name="Goldson S."/>
            <person name="Dearden P."/>
        </authorList>
    </citation>
    <scope>NUCLEOTIDE SEQUENCE</scope>
    <source>
        <strain evidence="1">Irish</strain>
        <tissue evidence="1">Whole body</tissue>
    </source>
</reference>